<comment type="subcellular location">
    <subcellularLocation>
        <location evidence="1">Nucleus</location>
    </subcellularLocation>
</comment>
<evidence type="ECO:0000313" key="5">
    <source>
        <dbReference type="Proteomes" id="UP000504610"/>
    </source>
</evidence>
<dbReference type="InterPro" id="IPR036735">
    <property type="entry name" value="NGN_dom_sf"/>
</dbReference>
<dbReference type="GO" id="GO:0003729">
    <property type="term" value="F:mRNA binding"/>
    <property type="evidence" value="ECO:0007669"/>
    <property type="project" value="TreeGrafter"/>
</dbReference>
<dbReference type="InterPro" id="IPR057584">
    <property type="entry name" value="RDM3_C"/>
</dbReference>
<feature type="compositionally biased region" description="Basic and acidic residues" evidence="3">
    <location>
        <begin position="24"/>
        <end position="33"/>
    </location>
</feature>
<dbReference type="OrthoDB" id="28901at2759"/>
<dbReference type="GO" id="GO:0006368">
    <property type="term" value="P:transcription elongation by RNA polymerase II"/>
    <property type="evidence" value="ECO:0007669"/>
    <property type="project" value="TreeGrafter"/>
</dbReference>
<feature type="region of interest" description="Disordered" evidence="3">
    <location>
        <begin position="66"/>
        <end position="99"/>
    </location>
</feature>
<feature type="compositionally biased region" description="Basic and acidic residues" evidence="3">
    <location>
        <begin position="1124"/>
        <end position="1140"/>
    </location>
</feature>
<dbReference type="SMART" id="SM00739">
    <property type="entry name" value="KOW"/>
    <property type="match status" value="3"/>
</dbReference>
<feature type="compositionally biased region" description="Basic and acidic residues" evidence="3">
    <location>
        <begin position="772"/>
        <end position="806"/>
    </location>
</feature>
<feature type="compositionally biased region" description="Basic and acidic residues" evidence="3">
    <location>
        <begin position="1009"/>
        <end position="1041"/>
    </location>
</feature>
<feature type="compositionally biased region" description="Polar residues" evidence="3">
    <location>
        <begin position="811"/>
        <end position="828"/>
    </location>
</feature>
<gene>
    <name evidence="6" type="primary">LOC108817480</name>
</gene>
<feature type="compositionally biased region" description="Basic and acidic residues" evidence="3">
    <location>
        <begin position="1095"/>
        <end position="1111"/>
    </location>
</feature>
<feature type="compositionally biased region" description="Basic and acidic residues" evidence="3">
    <location>
        <begin position="1367"/>
        <end position="1385"/>
    </location>
</feature>
<reference evidence="6" key="2">
    <citation type="submission" date="2025-08" db="UniProtKB">
        <authorList>
            <consortium name="RefSeq"/>
        </authorList>
    </citation>
    <scope>IDENTIFICATION</scope>
    <source>
        <tissue evidence="6">Leaf</tissue>
    </source>
</reference>
<dbReference type="GO" id="GO:0006357">
    <property type="term" value="P:regulation of transcription by RNA polymerase II"/>
    <property type="evidence" value="ECO:0007669"/>
    <property type="project" value="InterPro"/>
</dbReference>
<feature type="compositionally biased region" description="Basic and acidic residues" evidence="3">
    <location>
        <begin position="991"/>
        <end position="1000"/>
    </location>
</feature>
<dbReference type="InterPro" id="IPR039659">
    <property type="entry name" value="SPT5"/>
</dbReference>
<feature type="compositionally biased region" description="Polar residues" evidence="3">
    <location>
        <begin position="1499"/>
        <end position="1511"/>
    </location>
</feature>
<feature type="compositionally biased region" description="Basic and acidic residues" evidence="3">
    <location>
        <begin position="579"/>
        <end position="590"/>
    </location>
</feature>
<dbReference type="FunFam" id="2.30.30.30:FF:000053">
    <property type="entry name" value="Protein RNA-directed DNA methylation 3"/>
    <property type="match status" value="1"/>
</dbReference>
<feature type="compositionally biased region" description="Basic and acidic residues" evidence="3">
    <location>
        <begin position="1051"/>
        <end position="1070"/>
    </location>
</feature>
<evidence type="ECO:0000256" key="2">
    <source>
        <dbReference type="ARBA" id="ARBA00023242"/>
    </source>
</evidence>
<feature type="compositionally biased region" description="Low complexity" evidence="3">
    <location>
        <begin position="1532"/>
        <end position="1556"/>
    </location>
</feature>
<dbReference type="Pfam" id="PF23348">
    <property type="entry name" value="RDM3_C"/>
    <property type="match status" value="3"/>
</dbReference>
<feature type="compositionally biased region" description="Acidic residues" evidence="3">
    <location>
        <begin position="66"/>
        <end position="80"/>
    </location>
</feature>
<feature type="compositionally biased region" description="Basic and acidic residues" evidence="3">
    <location>
        <begin position="1474"/>
        <end position="1489"/>
    </location>
</feature>
<feature type="domain" description="KOW" evidence="4">
    <location>
        <begin position="601"/>
        <end position="628"/>
    </location>
</feature>
<evidence type="ECO:0000259" key="4">
    <source>
        <dbReference type="SMART" id="SM00739"/>
    </source>
</evidence>
<feature type="compositionally biased region" description="Gly residues" evidence="3">
    <location>
        <begin position="1344"/>
        <end position="1365"/>
    </location>
</feature>
<feature type="domain" description="KOW" evidence="4">
    <location>
        <begin position="494"/>
        <end position="521"/>
    </location>
</feature>
<dbReference type="Gene3D" id="3.30.70.940">
    <property type="entry name" value="NusG, N-terminal domain"/>
    <property type="match status" value="1"/>
</dbReference>
<evidence type="ECO:0000256" key="1">
    <source>
        <dbReference type="ARBA" id="ARBA00004123"/>
    </source>
</evidence>
<feature type="region of interest" description="Disordered" evidence="3">
    <location>
        <begin position="680"/>
        <end position="1556"/>
    </location>
</feature>
<dbReference type="InterPro" id="IPR005824">
    <property type="entry name" value="KOW"/>
</dbReference>
<reference evidence="5" key="1">
    <citation type="journal article" date="2019" name="Database">
        <title>The radish genome database (RadishGD): an integrated information resource for radish genomics.</title>
        <authorList>
            <person name="Yu H.J."/>
            <person name="Baek S."/>
            <person name="Lee Y.J."/>
            <person name="Cho A."/>
            <person name="Mun J.H."/>
        </authorList>
    </citation>
    <scope>NUCLEOTIDE SEQUENCE [LARGE SCALE GENOMIC DNA]</scope>
    <source>
        <strain evidence="5">cv. WK10039</strain>
    </source>
</reference>
<dbReference type="RefSeq" id="XP_018445685.2">
    <property type="nucleotide sequence ID" value="XM_018590183.2"/>
</dbReference>
<feature type="compositionally biased region" description="Basic and acidic residues" evidence="3">
    <location>
        <begin position="969"/>
        <end position="984"/>
    </location>
</feature>
<dbReference type="KEGG" id="rsz:108817480"/>
<proteinExistence type="predicted"/>
<organism evidence="5 6">
    <name type="scientific">Raphanus sativus</name>
    <name type="common">Radish</name>
    <name type="synonym">Raphanus raphanistrum var. sativus</name>
    <dbReference type="NCBI Taxonomy" id="3726"/>
    <lineage>
        <taxon>Eukaryota</taxon>
        <taxon>Viridiplantae</taxon>
        <taxon>Streptophyta</taxon>
        <taxon>Embryophyta</taxon>
        <taxon>Tracheophyta</taxon>
        <taxon>Spermatophyta</taxon>
        <taxon>Magnoliopsida</taxon>
        <taxon>eudicotyledons</taxon>
        <taxon>Gunneridae</taxon>
        <taxon>Pentapetalae</taxon>
        <taxon>rosids</taxon>
        <taxon>malvids</taxon>
        <taxon>Brassicales</taxon>
        <taxon>Brassicaceae</taxon>
        <taxon>Brassiceae</taxon>
        <taxon>Raphanus</taxon>
    </lineage>
</organism>
<dbReference type="Gene3D" id="2.30.30.30">
    <property type="match status" value="1"/>
</dbReference>
<dbReference type="Pfam" id="PF23042">
    <property type="entry name" value="KOW1_SPT5"/>
    <property type="match status" value="1"/>
</dbReference>
<feature type="compositionally biased region" description="Polar residues" evidence="3">
    <location>
        <begin position="1205"/>
        <end position="1219"/>
    </location>
</feature>
<dbReference type="CDD" id="cd06084">
    <property type="entry name" value="KOW_Spt5_4"/>
    <property type="match status" value="1"/>
</dbReference>
<sequence length="1556" mass="163062">MDRKGKGKQIAGSGSSSAGKKRKGGVEFRDEGLRINSKRKKPGVLQFFEESAEVGYYGGSSDEDCDVNDLFNDMEDEPELETSGKDDKAGKGSSSFVFPKEEDMNEDDFDRMMEERYKPGSGFVRYAADDVKSSIEMDALVPTAHDPPIWKIKCAIGREKHSVFCLMHKFVELRKIGTKLRILSVFFVEHIKGFIFIEADKEQDVLEACLSLNGIYATRMVLLPKSEAPHLLTVQRKTKTFSEGTWARIKSGKYKGDLAQVVAVSDTRGKALIKLIPRIDIAALTQKYGGGVAVQKGLNPAPRLISSSELEEFRPIIQVRRDRDTGMTFEHLDSLMLKDGFLYKKVSLDSLTSCGVKPSKEEMLKFTPLEEKETGDVEWISEIYGEEKKKKSIPTGKGGGKGEGSGGGKGEGSGLEKGEGSSESNSESSHDLYNLVCFSRKDFGLIVAVDDKGDGYKVLKEGSDGPVVVSVGKKELQEGPFDSKFSALDLNNKQVSISDVVKITKGPSEGKQGVVRQVYRGIIFFYVEGEEENGGYLCCKSQSCEKVKLFTEESNDKTGGFDASAFGDSASSPKSPLSPEKEWQPPKEKYINSNQGDKGSMYSIGQKLRIRVGPLKGYLCRVIGLRYSDITVKLDSQHKIFTVKSEHLAEVRDRNAVPSTSVDAGMGSFKQFDMLGTEGNNGDWAKGTGTSEDNTSTWGNTAAENKPDSSGDQSGGWNSWGKPAAPEASTVGAWGDASAPKGEASWGKEGASTSNVEDLGSWGKHGGSSDGNNKDDDSTWGKLVEESSQKKEESSWGKKTGSDSDLGKGNGESTWGNKDGNSSASNKDGVSWGKQDKGSDGNQGGSSWGKKDDGGSSWGKKNDSIKDDGGSSWGKKDDGGSTWGKKDEGGSSWGKKNDGIKDDGGSSWGKKDDGGSTWGKKNDSIKDDGGSSWGKKDDGGSTWGKKDEGGSSWGKKNDGIKDAGGSSWGKKDDGGSTWGKKDDGGSAWGNKVDEVIKDDGGSAWGQKVDATKDDGGSSWGKKVDDSSKDDGGSSWGKKVDGNNDDGGSSWGKKDDGGSSWGKKDDGKKVDSGSSWGNKVDSGSSWGNKDGGSSWAKKDDGGYSEQTFDRGGRGFGGRRGGGRRGGRDQFGRGRSFGHSEDNAPWSKPGGGGSSWGKDSDAGGGSSWSKQNNAGGGSGSSWNKANDSGGGSSWGKQNNSGGGGSTWGQESNAGSGSSWGKQASDGGGSSWGKKNDAGSGGGGSTWGQDNNAGGGSSWGKQGSDGGGSSWGKKNEAGGGGSSSWGQDTSAGGGSSWGKKSDASGGSSWGQQGDGGGSTWGKQNNDGGGGTSWSKEGDGGSKPWGEQSGGRGFGGRRGGGFRGGFRGGRSGRDGGRSFESSGWKRDNQENTTWKSNQSGGGGGSDWKKSWGEDSNTAKPSDSSSAGGNWGGWDTNSKKETNAGGGWGTDSKKETNAGGGWGTDSKKETNAGGGWGTDSKKETNAGDGDKPSNENKAAAWGTANVQENTGNSNDGWSKKSSDDVKTSGEADDNAWGGKTDAGTSSSSGSAWGTGAKKSGW</sequence>
<dbReference type="GO" id="GO:0032044">
    <property type="term" value="C:DSIF complex"/>
    <property type="evidence" value="ECO:0007669"/>
    <property type="project" value="TreeGrafter"/>
</dbReference>
<dbReference type="FunFam" id="3.30.70.940:FF:000010">
    <property type="entry name" value="Protein RNA-directed DNA methylation 3"/>
    <property type="match status" value="1"/>
</dbReference>
<dbReference type="Pfam" id="PF03439">
    <property type="entry name" value="Spt5-NGN"/>
    <property type="match status" value="1"/>
</dbReference>
<dbReference type="InterPro" id="IPR014722">
    <property type="entry name" value="Rib_uL2_dom2"/>
</dbReference>
<dbReference type="InterPro" id="IPR039385">
    <property type="entry name" value="NGN_Euk"/>
</dbReference>
<protein>
    <submittedName>
        <fullName evidence="6">Protein RNA-directed DNA methylation 3 isoform X1</fullName>
    </submittedName>
</protein>
<evidence type="ECO:0000256" key="3">
    <source>
        <dbReference type="SAM" id="MobiDB-lite"/>
    </source>
</evidence>
<dbReference type="CDD" id="cd06081">
    <property type="entry name" value="KOW_Spt5_1"/>
    <property type="match status" value="1"/>
</dbReference>
<feature type="compositionally biased region" description="Polar residues" evidence="3">
    <location>
        <begin position="1409"/>
        <end position="1423"/>
    </location>
</feature>
<feature type="region of interest" description="Disordered" evidence="3">
    <location>
        <begin position="560"/>
        <end position="598"/>
    </location>
</feature>
<dbReference type="CDD" id="cd09888">
    <property type="entry name" value="NGN_Euk"/>
    <property type="match status" value="1"/>
</dbReference>
<dbReference type="InterPro" id="IPR005100">
    <property type="entry name" value="NGN-domain"/>
</dbReference>
<feature type="domain" description="KOW" evidence="4">
    <location>
        <begin position="240"/>
        <end position="267"/>
    </location>
</feature>
<dbReference type="InterPro" id="IPR041977">
    <property type="entry name" value="KOW_Spt5_4"/>
</dbReference>
<dbReference type="Proteomes" id="UP000504610">
    <property type="component" value="Chromosome 7"/>
</dbReference>
<dbReference type="GeneID" id="108817480"/>
<keyword evidence="5" id="KW-1185">Reference proteome</keyword>
<keyword evidence="2" id="KW-0539">Nucleus</keyword>
<dbReference type="InterPro" id="IPR041973">
    <property type="entry name" value="KOW_Spt5_1"/>
</dbReference>
<feature type="compositionally biased region" description="Basic and acidic residues" evidence="3">
    <location>
        <begin position="849"/>
        <end position="961"/>
    </location>
</feature>
<feature type="compositionally biased region" description="Gly residues" evidence="3">
    <location>
        <begin position="1250"/>
        <end position="1267"/>
    </location>
</feature>
<feature type="region of interest" description="Disordered" evidence="3">
    <location>
        <begin position="390"/>
        <end position="428"/>
    </location>
</feature>
<dbReference type="Pfam" id="PF23291">
    <property type="entry name" value="KOW4_SPT5"/>
    <property type="match status" value="1"/>
</dbReference>
<dbReference type="PANTHER" id="PTHR11125">
    <property type="entry name" value="SUPPRESSOR OF TY 5"/>
    <property type="match status" value="1"/>
</dbReference>
<feature type="compositionally biased region" description="Basic and acidic residues" evidence="3">
    <location>
        <begin position="1512"/>
        <end position="1524"/>
    </location>
</feature>
<evidence type="ECO:0000313" key="6">
    <source>
        <dbReference type="RefSeq" id="XP_018445685.2"/>
    </source>
</evidence>
<dbReference type="GO" id="GO:0032784">
    <property type="term" value="P:regulation of DNA-templated transcription elongation"/>
    <property type="evidence" value="ECO:0007669"/>
    <property type="project" value="InterPro"/>
</dbReference>
<feature type="compositionally biased region" description="Low complexity" evidence="3">
    <location>
        <begin position="560"/>
        <end position="578"/>
    </location>
</feature>
<feature type="compositionally biased region" description="Polar residues" evidence="3">
    <location>
        <begin position="688"/>
        <end position="717"/>
    </location>
</feature>
<dbReference type="PANTHER" id="PTHR11125:SF8">
    <property type="entry name" value="PROTEIN RNA-DIRECTED DNA METHYLATION 3"/>
    <property type="match status" value="1"/>
</dbReference>
<accession>A0A6J0KCG1</accession>
<feature type="compositionally biased region" description="Gly residues" evidence="3">
    <location>
        <begin position="396"/>
        <end position="413"/>
    </location>
</feature>
<name>A0A6J0KCG1_RAPSA</name>
<feature type="compositionally biased region" description="Low complexity" evidence="3">
    <location>
        <begin position="8"/>
        <end position="18"/>
    </location>
</feature>
<feature type="region of interest" description="Disordered" evidence="3">
    <location>
        <begin position="1"/>
        <end position="35"/>
    </location>
</feature>